<dbReference type="EMBL" id="KZ288349">
    <property type="protein sequence ID" value="PBC27359.1"/>
    <property type="molecule type" value="Genomic_DNA"/>
</dbReference>
<accession>A0A2A3E851</accession>
<feature type="compositionally biased region" description="Basic and acidic residues" evidence="1">
    <location>
        <begin position="183"/>
        <end position="200"/>
    </location>
</feature>
<feature type="compositionally biased region" description="Basic and acidic residues" evidence="1">
    <location>
        <begin position="138"/>
        <end position="156"/>
    </location>
</feature>
<feature type="region of interest" description="Disordered" evidence="1">
    <location>
        <begin position="1"/>
        <end position="67"/>
    </location>
</feature>
<evidence type="ECO:0000313" key="3">
    <source>
        <dbReference type="Proteomes" id="UP000242457"/>
    </source>
</evidence>
<proteinExistence type="predicted"/>
<feature type="region of interest" description="Disordered" evidence="1">
    <location>
        <begin position="590"/>
        <end position="612"/>
    </location>
</feature>
<gene>
    <name evidence="2" type="ORF">APICC_09906</name>
</gene>
<keyword evidence="3" id="KW-1185">Reference proteome</keyword>
<feature type="compositionally biased region" description="Polar residues" evidence="1">
    <location>
        <begin position="774"/>
        <end position="783"/>
    </location>
</feature>
<feature type="region of interest" description="Disordered" evidence="1">
    <location>
        <begin position="129"/>
        <end position="203"/>
    </location>
</feature>
<feature type="compositionally biased region" description="Polar residues" evidence="1">
    <location>
        <begin position="157"/>
        <end position="176"/>
    </location>
</feature>
<reference evidence="2 3" key="1">
    <citation type="submission" date="2014-07" db="EMBL/GenBank/DDBJ databases">
        <title>Genomic and transcriptomic analysis on Apis cerana provide comprehensive insights into honey bee biology.</title>
        <authorList>
            <person name="Diao Q."/>
            <person name="Sun L."/>
            <person name="Zheng H."/>
            <person name="Zheng H."/>
            <person name="Xu S."/>
            <person name="Wang S."/>
            <person name="Zeng Z."/>
            <person name="Hu F."/>
            <person name="Su S."/>
            <person name="Wu J."/>
        </authorList>
    </citation>
    <scope>NUCLEOTIDE SEQUENCE [LARGE SCALE GENOMIC DNA]</scope>
    <source>
        <tissue evidence="2">Pupae without intestine</tissue>
    </source>
</reference>
<feature type="region of interest" description="Disordered" evidence="1">
    <location>
        <begin position="763"/>
        <end position="807"/>
    </location>
</feature>
<evidence type="ECO:0000313" key="2">
    <source>
        <dbReference type="EMBL" id="PBC27359.1"/>
    </source>
</evidence>
<organism evidence="2 3">
    <name type="scientific">Apis cerana cerana</name>
    <name type="common">Oriental honeybee</name>
    <dbReference type="NCBI Taxonomy" id="94128"/>
    <lineage>
        <taxon>Eukaryota</taxon>
        <taxon>Metazoa</taxon>
        <taxon>Ecdysozoa</taxon>
        <taxon>Arthropoda</taxon>
        <taxon>Hexapoda</taxon>
        <taxon>Insecta</taxon>
        <taxon>Pterygota</taxon>
        <taxon>Neoptera</taxon>
        <taxon>Endopterygota</taxon>
        <taxon>Hymenoptera</taxon>
        <taxon>Apocrita</taxon>
        <taxon>Aculeata</taxon>
        <taxon>Apoidea</taxon>
        <taxon>Anthophila</taxon>
        <taxon>Apidae</taxon>
        <taxon>Apis</taxon>
    </lineage>
</organism>
<dbReference type="OrthoDB" id="7538950at2759"/>
<dbReference type="AlphaFoldDB" id="A0A2A3E851"/>
<dbReference type="STRING" id="94128.A0A2A3E851"/>
<evidence type="ECO:0000256" key="1">
    <source>
        <dbReference type="SAM" id="MobiDB-lite"/>
    </source>
</evidence>
<name>A0A2A3E851_APICC</name>
<feature type="region of interest" description="Disordered" evidence="1">
    <location>
        <begin position="86"/>
        <end position="110"/>
    </location>
</feature>
<sequence>MSVEARASDTTTCASETDDGDYETSSEGVIRDVQEKQVRDIHPTKSQRMDSECDDEAENLKGENSSEDCCNQKNAFVTNVLSKSMPVLKSTSSRENNEEEDKIPMSESSLARHKMMGKIETRIGSLLSSTSNVTRSTDTSRMDIIDESYEPKKQESRTTLPILQDTSTDLQSSPKDATSYELSEDRDLSQNSQESKESKNKGFLNKSSKRFNLASATGTYGNDDLIGIAENPHPSIRSFYFPPIPEKDVSRVRARPQARIKKGMEAILKIDNELNPLQHKLNSITDEFRALVSQDHYSSQYTISPDISGCYLHRAEAFDHDSSIINNITRLIKQEHRADLRTDYYTPLYPMSKKSVPINQGPLFSIKESVSRNIGIRNNDSFSLMMDSPGYSRSVGRDASSIGNNWQGSLIDKRNDYVSRKNSYVRFRENRMEKDPSGSLITSISSSLYKCHRNANTDFQKPQTSSYYNEQESQGGYSDNFGQRQARFVHARAMHARAPLLVQNSFAAKNVNRLLNFDDQPVLTQAESWMECAVASCASEKMTRGAGSHASRESMGVVTSRKHVVATQDTSTITSTPEGFVISVNTSMHSQDLGSSKRDQNVMTSSNEDEAKVVDEDPLDQARKEFRDLDVQCSGTDLTVKRSTEILVRPSELMRTGSDRSSSKNLQSIELARTEEKVVIVPIFFTDGIPEPSKISLFNFAKSRRHAHRVNHFVKLDKKASSMSQNSVYSGRSVESSAIESSCLGQKLTNRNSGLSVSCVSRGGSSSLRCRNPSHVSNTTKTLSDYHHSRGRHSQSSKAHSESMRRVKKKVIQGMMSSPEEFLSDT</sequence>
<feature type="compositionally biased region" description="Basic and acidic residues" evidence="1">
    <location>
        <begin position="29"/>
        <end position="51"/>
    </location>
</feature>
<dbReference type="Proteomes" id="UP000242457">
    <property type="component" value="Unassembled WGS sequence"/>
</dbReference>
<protein>
    <submittedName>
        <fullName evidence="2">Uncharacterized protein</fullName>
    </submittedName>
</protein>